<dbReference type="InterPro" id="IPR000847">
    <property type="entry name" value="LysR_HTH_N"/>
</dbReference>
<dbReference type="SUPFAM" id="SSF46785">
    <property type="entry name" value="Winged helix' DNA-binding domain"/>
    <property type="match status" value="1"/>
</dbReference>
<reference evidence="6 7" key="1">
    <citation type="journal article" date="2010" name="J. Bacteriol.">
        <title>Genome sequences of Oceanicola granulosus HTCC2516(T) and Oceanicola batsensis HTCC2597(TDelta).</title>
        <authorList>
            <person name="Thrash J.C."/>
            <person name="Cho J.C."/>
            <person name="Vergin K.L."/>
            <person name="Giovannoni S.J."/>
        </authorList>
    </citation>
    <scope>NUCLEOTIDE SEQUENCE [LARGE SCALE GENOMIC DNA]</scope>
    <source>
        <strain evidence="7">ATCC BAA-861 / DSM 15982 / KCTC 12143 / HTCC2516</strain>
    </source>
</reference>
<dbReference type="PANTHER" id="PTHR30579:SF3">
    <property type="entry name" value="TRANSCRIPTIONAL REGULATORY PROTEIN"/>
    <property type="match status" value="1"/>
</dbReference>
<gene>
    <name evidence="6" type="ORF">OG2516_03013</name>
</gene>
<evidence type="ECO:0000313" key="7">
    <source>
        <dbReference type="Proteomes" id="UP000003635"/>
    </source>
</evidence>
<dbReference type="OrthoDB" id="9787460at2"/>
<dbReference type="EMBL" id="AAOT01000063">
    <property type="protein sequence ID" value="EAR49515.1"/>
    <property type="molecule type" value="Genomic_DNA"/>
</dbReference>
<dbReference type="InterPro" id="IPR050176">
    <property type="entry name" value="LTTR"/>
</dbReference>
<comment type="similarity">
    <text evidence="1">Belongs to the LysR transcriptional regulatory family.</text>
</comment>
<keyword evidence="7" id="KW-1185">Reference proteome</keyword>
<dbReference type="SUPFAM" id="SSF53850">
    <property type="entry name" value="Periplasmic binding protein-like II"/>
    <property type="match status" value="1"/>
</dbReference>
<dbReference type="AlphaFoldDB" id="Q2CA22"/>
<name>Q2CA22_OCEGH</name>
<dbReference type="InterPro" id="IPR036390">
    <property type="entry name" value="WH_DNA-bd_sf"/>
</dbReference>
<keyword evidence="4" id="KW-0804">Transcription</keyword>
<dbReference type="Gene3D" id="3.40.190.10">
    <property type="entry name" value="Periplasmic binding protein-like II"/>
    <property type="match status" value="1"/>
</dbReference>
<evidence type="ECO:0000256" key="4">
    <source>
        <dbReference type="ARBA" id="ARBA00023163"/>
    </source>
</evidence>
<evidence type="ECO:0000259" key="5">
    <source>
        <dbReference type="PROSITE" id="PS50931"/>
    </source>
</evidence>
<dbReference type="PANTHER" id="PTHR30579">
    <property type="entry name" value="TRANSCRIPTIONAL REGULATOR"/>
    <property type="match status" value="1"/>
</dbReference>
<dbReference type="Pfam" id="PF00126">
    <property type="entry name" value="HTH_1"/>
    <property type="match status" value="1"/>
</dbReference>
<dbReference type="STRING" id="314256.OG2516_03013"/>
<dbReference type="Gene3D" id="1.10.10.10">
    <property type="entry name" value="Winged helix-like DNA-binding domain superfamily/Winged helix DNA-binding domain"/>
    <property type="match status" value="1"/>
</dbReference>
<dbReference type="eggNOG" id="COG0583">
    <property type="taxonomic scope" value="Bacteria"/>
</dbReference>
<comment type="caution">
    <text evidence="6">The sequence shown here is derived from an EMBL/GenBank/DDBJ whole genome shotgun (WGS) entry which is preliminary data.</text>
</comment>
<evidence type="ECO:0000256" key="3">
    <source>
        <dbReference type="ARBA" id="ARBA00023125"/>
    </source>
</evidence>
<organism evidence="6 7">
    <name type="scientific">Oceanicola granulosus (strain ATCC BAA-861 / DSM 15982 / KCTC 12143 / HTCC2516)</name>
    <dbReference type="NCBI Taxonomy" id="314256"/>
    <lineage>
        <taxon>Bacteria</taxon>
        <taxon>Pseudomonadati</taxon>
        <taxon>Pseudomonadota</taxon>
        <taxon>Alphaproteobacteria</taxon>
        <taxon>Rhodobacterales</taxon>
        <taxon>Roseobacteraceae</taxon>
        <taxon>Oceanicola</taxon>
    </lineage>
</organism>
<dbReference type="PROSITE" id="PS50931">
    <property type="entry name" value="HTH_LYSR"/>
    <property type="match status" value="1"/>
</dbReference>
<protein>
    <submittedName>
        <fullName evidence="6">Transcriptional regulator, LysR family protein</fullName>
    </submittedName>
</protein>
<dbReference type="GO" id="GO:0003677">
    <property type="term" value="F:DNA binding"/>
    <property type="evidence" value="ECO:0007669"/>
    <property type="project" value="UniProtKB-KW"/>
</dbReference>
<sequence>MNWDDIRVFLAVARAESLTGAARALKLDPGTVGRRIARLEDELGAALFAKSPQGYALTDRGARMRDHAAGAESALRAALDEGQGEEGLTGQVRIGAPDGCANFLLPRVCAAIAADNPALDIQVLSLPRVVNLSRREADMAITVSAPEAGRLTVQKITDYHLHLARHRDLPPGPDAPVVGYIPDMIFDRELDYLSELGTERVRLASNSVAVQLQMLRQGGALGIVHDFALPFAPELVRTDTDRVSLTRSFYLVRHAADRRSDRLNRLARALADGLRAEVARLEAMVQDT</sequence>
<evidence type="ECO:0000256" key="2">
    <source>
        <dbReference type="ARBA" id="ARBA00023015"/>
    </source>
</evidence>
<dbReference type="CDD" id="cd05466">
    <property type="entry name" value="PBP2_LTTR_substrate"/>
    <property type="match status" value="1"/>
</dbReference>
<keyword evidence="3" id="KW-0238">DNA-binding</keyword>
<accession>Q2CA22</accession>
<evidence type="ECO:0000313" key="6">
    <source>
        <dbReference type="EMBL" id="EAR49515.1"/>
    </source>
</evidence>
<keyword evidence="2" id="KW-0805">Transcription regulation</keyword>
<feature type="domain" description="HTH lysR-type" evidence="5">
    <location>
        <begin position="1"/>
        <end position="58"/>
    </location>
</feature>
<proteinExistence type="inferred from homology"/>
<evidence type="ECO:0000256" key="1">
    <source>
        <dbReference type="ARBA" id="ARBA00009437"/>
    </source>
</evidence>
<dbReference type="Pfam" id="PF03466">
    <property type="entry name" value="LysR_substrate"/>
    <property type="match status" value="1"/>
</dbReference>
<dbReference type="RefSeq" id="WP_007254132.1">
    <property type="nucleotide sequence ID" value="NZ_CH724107.1"/>
</dbReference>
<dbReference type="Proteomes" id="UP000003635">
    <property type="component" value="Unassembled WGS sequence"/>
</dbReference>
<dbReference type="InterPro" id="IPR036388">
    <property type="entry name" value="WH-like_DNA-bd_sf"/>
</dbReference>
<dbReference type="HOGENOM" id="CLU_039613_2_2_5"/>
<dbReference type="GO" id="GO:0003700">
    <property type="term" value="F:DNA-binding transcription factor activity"/>
    <property type="evidence" value="ECO:0007669"/>
    <property type="project" value="InterPro"/>
</dbReference>
<dbReference type="InterPro" id="IPR005119">
    <property type="entry name" value="LysR_subst-bd"/>
</dbReference>